<accession>A0AA38LEZ0</accession>
<evidence type="ECO:0000256" key="3">
    <source>
        <dbReference type="ARBA" id="ARBA00010940"/>
    </source>
</evidence>
<name>A0AA38LEZ0_TAXCH</name>
<dbReference type="Proteomes" id="UP000824469">
    <property type="component" value="Unassembled WGS sequence"/>
</dbReference>
<keyword evidence="4" id="KW-0963">Cytoplasm</keyword>
<dbReference type="InterPro" id="IPR015648">
    <property type="entry name" value="Transcrpt_fac_DP"/>
</dbReference>
<dbReference type="GO" id="GO:0005737">
    <property type="term" value="C:cytoplasm"/>
    <property type="evidence" value="ECO:0007669"/>
    <property type="project" value="UniProtKB-SubCell"/>
</dbReference>
<dbReference type="InterPro" id="IPR014889">
    <property type="entry name" value="Transc_factor_DP_C"/>
</dbReference>
<dbReference type="InterPro" id="IPR036388">
    <property type="entry name" value="WH-like_DNA-bd_sf"/>
</dbReference>
<dbReference type="GO" id="GO:0000981">
    <property type="term" value="F:DNA-binding transcription factor activity, RNA polymerase II-specific"/>
    <property type="evidence" value="ECO:0007669"/>
    <property type="project" value="TreeGrafter"/>
</dbReference>
<feature type="domain" description="E2F/DP family winged-helix DNA-binding" evidence="14">
    <location>
        <begin position="183"/>
        <end position="266"/>
    </location>
</feature>
<proteinExistence type="inferred from homology"/>
<gene>
    <name evidence="15" type="ORF">KI387_020391</name>
</gene>
<dbReference type="SMART" id="SM01138">
    <property type="entry name" value="DP"/>
    <property type="match status" value="1"/>
</dbReference>
<keyword evidence="9 11" id="KW-0539">Nucleus</keyword>
<comment type="similarity">
    <text evidence="3 11">Belongs to the E2F/DP family.</text>
</comment>
<reference evidence="15 16" key="1">
    <citation type="journal article" date="2021" name="Nat. Plants">
        <title>The Taxus genome provides insights into paclitaxel biosynthesis.</title>
        <authorList>
            <person name="Xiong X."/>
            <person name="Gou J."/>
            <person name="Liao Q."/>
            <person name="Li Y."/>
            <person name="Zhou Q."/>
            <person name="Bi G."/>
            <person name="Li C."/>
            <person name="Du R."/>
            <person name="Wang X."/>
            <person name="Sun T."/>
            <person name="Guo L."/>
            <person name="Liang H."/>
            <person name="Lu P."/>
            <person name="Wu Y."/>
            <person name="Zhang Z."/>
            <person name="Ro D.K."/>
            <person name="Shang Y."/>
            <person name="Huang S."/>
            <person name="Yan J."/>
        </authorList>
    </citation>
    <scope>NUCLEOTIDE SEQUENCE [LARGE SCALE GENOMIC DNA]</scope>
    <source>
        <strain evidence="15">Ta-2019</strain>
    </source>
</reference>
<evidence type="ECO:0000256" key="1">
    <source>
        <dbReference type="ARBA" id="ARBA00004123"/>
    </source>
</evidence>
<keyword evidence="8 11" id="KW-0804">Transcription</keyword>
<evidence type="ECO:0000256" key="5">
    <source>
        <dbReference type="ARBA" id="ARBA00023015"/>
    </source>
</evidence>
<dbReference type="SMART" id="SM01372">
    <property type="entry name" value="E2F_TDP"/>
    <property type="match status" value="1"/>
</dbReference>
<dbReference type="InterPro" id="IPR003316">
    <property type="entry name" value="E2F_WHTH_DNA-bd_dom"/>
</dbReference>
<feature type="domain" description="Transcription factor DP C-terminal" evidence="13">
    <location>
        <begin position="273"/>
        <end position="413"/>
    </location>
</feature>
<protein>
    <recommendedName>
        <fullName evidence="17">Transcription factor-like protein DPB</fullName>
    </recommendedName>
</protein>
<dbReference type="AlphaFoldDB" id="A0AA38LEZ0"/>
<dbReference type="FunFam" id="1.10.10.10:FF:000187">
    <property type="entry name" value="Transcription factor-like protein DPB"/>
    <property type="match status" value="1"/>
</dbReference>
<keyword evidence="16" id="KW-1185">Reference proteome</keyword>
<evidence type="ECO:0000256" key="12">
    <source>
        <dbReference type="SAM" id="Coils"/>
    </source>
</evidence>
<evidence type="ECO:0000259" key="13">
    <source>
        <dbReference type="SMART" id="SM01138"/>
    </source>
</evidence>
<evidence type="ECO:0000256" key="7">
    <source>
        <dbReference type="ARBA" id="ARBA00023125"/>
    </source>
</evidence>
<dbReference type="FunFam" id="1.20.140.80:FF:000002">
    <property type="entry name" value="Transcription factor-like protein DPB"/>
    <property type="match status" value="1"/>
</dbReference>
<organism evidence="15 16">
    <name type="scientific">Taxus chinensis</name>
    <name type="common">Chinese yew</name>
    <name type="synonym">Taxus wallichiana var. chinensis</name>
    <dbReference type="NCBI Taxonomy" id="29808"/>
    <lineage>
        <taxon>Eukaryota</taxon>
        <taxon>Viridiplantae</taxon>
        <taxon>Streptophyta</taxon>
        <taxon>Embryophyta</taxon>
        <taxon>Tracheophyta</taxon>
        <taxon>Spermatophyta</taxon>
        <taxon>Pinopsida</taxon>
        <taxon>Pinidae</taxon>
        <taxon>Conifers II</taxon>
        <taxon>Cupressales</taxon>
        <taxon>Taxaceae</taxon>
        <taxon>Taxus</taxon>
    </lineage>
</organism>
<evidence type="ECO:0000256" key="8">
    <source>
        <dbReference type="ARBA" id="ARBA00023163"/>
    </source>
</evidence>
<evidence type="ECO:0000313" key="15">
    <source>
        <dbReference type="EMBL" id="KAH9318622.1"/>
    </source>
</evidence>
<dbReference type="GO" id="GO:0070176">
    <property type="term" value="C:DRM complex"/>
    <property type="evidence" value="ECO:0007669"/>
    <property type="project" value="UniProtKB-ARBA"/>
</dbReference>
<evidence type="ECO:0000256" key="10">
    <source>
        <dbReference type="ARBA" id="ARBA00023306"/>
    </source>
</evidence>
<dbReference type="GO" id="GO:0000977">
    <property type="term" value="F:RNA polymerase II transcription regulatory region sequence-specific DNA binding"/>
    <property type="evidence" value="ECO:0007669"/>
    <property type="project" value="TreeGrafter"/>
</dbReference>
<dbReference type="EMBL" id="JAHRHJ020000004">
    <property type="protein sequence ID" value="KAH9318622.1"/>
    <property type="molecule type" value="Genomic_DNA"/>
</dbReference>
<dbReference type="PANTHER" id="PTHR12548:SF9">
    <property type="entry name" value="TRANSCRIPTION FACTOR DP"/>
    <property type="match status" value="1"/>
</dbReference>
<dbReference type="SUPFAM" id="SSF46785">
    <property type="entry name" value="Winged helix' DNA-binding domain"/>
    <property type="match status" value="1"/>
</dbReference>
<dbReference type="GO" id="GO:0051726">
    <property type="term" value="P:regulation of cell cycle"/>
    <property type="evidence" value="ECO:0007669"/>
    <property type="project" value="InterPro"/>
</dbReference>
<dbReference type="OMA" id="AHETIMM"/>
<keyword evidence="6 12" id="KW-0175">Coiled coil</keyword>
<comment type="subcellular location">
    <subcellularLocation>
        <location evidence="2">Cytoplasm</location>
    </subcellularLocation>
    <subcellularLocation>
        <location evidence="1 11">Nucleus</location>
    </subcellularLocation>
</comment>
<evidence type="ECO:0000256" key="6">
    <source>
        <dbReference type="ARBA" id="ARBA00023054"/>
    </source>
</evidence>
<dbReference type="SUPFAM" id="SSF144074">
    <property type="entry name" value="E2F-DP heterodimerization region"/>
    <property type="match status" value="1"/>
</dbReference>
<dbReference type="Gene3D" id="1.20.140.80">
    <property type="entry name" value="Transcription factor DP"/>
    <property type="match status" value="1"/>
</dbReference>
<dbReference type="Gene3D" id="1.10.10.10">
    <property type="entry name" value="Winged helix-like DNA-binding domain superfamily/Winged helix DNA-binding domain"/>
    <property type="match status" value="1"/>
</dbReference>
<evidence type="ECO:0000256" key="9">
    <source>
        <dbReference type="ARBA" id="ARBA00023242"/>
    </source>
</evidence>
<evidence type="ECO:0000256" key="4">
    <source>
        <dbReference type="ARBA" id="ARBA00022490"/>
    </source>
</evidence>
<keyword evidence="7 11" id="KW-0238">DNA-binding</keyword>
<dbReference type="Pfam" id="PF02319">
    <property type="entry name" value="WHD_E2F_TDP"/>
    <property type="match status" value="1"/>
</dbReference>
<comment type="caution">
    <text evidence="15">The sequence shown here is derived from an EMBL/GenBank/DDBJ whole genome shotgun (WGS) entry which is preliminary data.</text>
</comment>
<dbReference type="InterPro" id="IPR037241">
    <property type="entry name" value="E2F-DP_heterodim"/>
</dbReference>
<evidence type="ECO:0008006" key="17">
    <source>
        <dbReference type="Google" id="ProtNLM"/>
    </source>
</evidence>
<dbReference type="InterPro" id="IPR036390">
    <property type="entry name" value="WH_DNA-bd_sf"/>
</dbReference>
<dbReference type="InterPro" id="IPR038168">
    <property type="entry name" value="TF_DP_C_sf"/>
</dbReference>
<dbReference type="Pfam" id="PF08781">
    <property type="entry name" value="DP"/>
    <property type="match status" value="1"/>
</dbReference>
<dbReference type="CDD" id="cd14458">
    <property type="entry name" value="DP_DD"/>
    <property type="match status" value="1"/>
</dbReference>
<evidence type="ECO:0000256" key="2">
    <source>
        <dbReference type="ARBA" id="ARBA00004496"/>
    </source>
</evidence>
<evidence type="ECO:0000259" key="14">
    <source>
        <dbReference type="SMART" id="SM01372"/>
    </source>
</evidence>
<keyword evidence="10" id="KW-0131">Cell cycle</keyword>
<evidence type="ECO:0000256" key="11">
    <source>
        <dbReference type="RuleBase" id="RU003796"/>
    </source>
</evidence>
<evidence type="ECO:0000313" key="16">
    <source>
        <dbReference type="Proteomes" id="UP000824469"/>
    </source>
</evidence>
<keyword evidence="5 11" id="KW-0805">Transcription regulation</keyword>
<sequence>MAAEIICFISGFELRSILKMGLKYEIVGTGLNQTMGNTRSGNGRLASAPSISNKYCLQNVLIREFQKAGKYDYAESLGIVQSGIIAVPNELWPGTRGYLLPFFNGTPARYSQFNTCPSVPLVSMDIGSIGSSSRGSDVVMAAFASNNPMAKLNHLEGDEFEFPSTTVGMKKRRRIHRSTIGEQGGRGLRHFSMKVCKKVESKGWTTYNEVASELVAEFVNPTSTLISQDQQHYDEKNIRRRVYDALNVLMAMDIITKEKKEIQWKGLPTLHLKDIEQLKTERKQVITRIEKKRDYLRELEEQITGLQNLMMRNERVFKSGNHPSGGVALPFILVKTHPHATVDIEISEDMQLVHFDFNSTFELRDDAFVLKAMRLCKMPCSHTSVDERTFNGSEFNNLYSPLYNCISSSRSTRIADADADADSCSLSSIPGQIYDASLVPDIIKTCVKTENFTH</sequence>
<dbReference type="PANTHER" id="PTHR12548">
    <property type="entry name" value="TRANSCRIPTION FACTOR DP"/>
    <property type="match status" value="1"/>
</dbReference>
<feature type="coiled-coil region" evidence="12">
    <location>
        <begin position="282"/>
        <end position="316"/>
    </location>
</feature>